<protein>
    <submittedName>
        <fullName evidence="4">Beta-glucosidase 24-like</fullName>
    </submittedName>
</protein>
<dbReference type="PRINTS" id="PR00131">
    <property type="entry name" value="GLHYDRLASE1"/>
</dbReference>
<dbReference type="Gene3D" id="3.20.20.80">
    <property type="entry name" value="Glycosidases"/>
    <property type="match status" value="2"/>
</dbReference>
<evidence type="ECO:0000256" key="3">
    <source>
        <dbReference type="SAM" id="SignalP"/>
    </source>
</evidence>
<dbReference type="GO" id="GO:0005975">
    <property type="term" value="P:carbohydrate metabolic process"/>
    <property type="evidence" value="ECO:0007669"/>
    <property type="project" value="InterPro"/>
</dbReference>
<dbReference type="GO" id="GO:0008422">
    <property type="term" value="F:beta-glucosidase activity"/>
    <property type="evidence" value="ECO:0007669"/>
    <property type="project" value="TreeGrafter"/>
</dbReference>
<name>A0A835C999_9FABA</name>
<reference evidence="4" key="1">
    <citation type="submission" date="2020-09" db="EMBL/GenBank/DDBJ databases">
        <title>Genome-Enabled Discovery of Anthraquinone Biosynthesis in Senna tora.</title>
        <authorList>
            <person name="Kang S.-H."/>
            <person name="Pandey R.P."/>
            <person name="Lee C.-M."/>
            <person name="Sim J.-S."/>
            <person name="Jeong J.-T."/>
            <person name="Choi B.-S."/>
            <person name="Jung M."/>
            <person name="Ginzburg D."/>
            <person name="Zhao K."/>
            <person name="Won S.Y."/>
            <person name="Oh T.-J."/>
            <person name="Yu Y."/>
            <person name="Kim N.-H."/>
            <person name="Lee O.R."/>
            <person name="Lee T.-H."/>
            <person name="Bashyal P."/>
            <person name="Kim T.-S."/>
            <person name="Lee W.-H."/>
            <person name="Kawkins C."/>
            <person name="Kim C.-K."/>
            <person name="Kim J.S."/>
            <person name="Ahn B.O."/>
            <person name="Rhee S.Y."/>
            <person name="Sohng J.K."/>
        </authorList>
    </citation>
    <scope>NUCLEOTIDE SEQUENCE</scope>
    <source>
        <tissue evidence="4">Leaf</tissue>
    </source>
</reference>
<dbReference type="EMBL" id="JAAIUW010000004">
    <property type="protein sequence ID" value="KAF7833956.1"/>
    <property type="molecule type" value="Genomic_DNA"/>
</dbReference>
<dbReference type="Pfam" id="PF00232">
    <property type="entry name" value="Glyco_hydro_1"/>
    <property type="match status" value="1"/>
</dbReference>
<evidence type="ECO:0000256" key="1">
    <source>
        <dbReference type="ARBA" id="ARBA00010838"/>
    </source>
</evidence>
<dbReference type="Proteomes" id="UP000634136">
    <property type="component" value="Unassembled WGS sequence"/>
</dbReference>
<accession>A0A835C999</accession>
<sequence>MTIWRRILVIGLIVCMMLELQVQCVEFDVGLLNNAMASSEELNIRRSDFPSDFVFGVGTSAAQIEGATNEGGKGPSIWDYFIRKFPGGSLSGGVNQEGIDHYNSLINELIKNGITPFVTLLHFDTPQALQDKYGGPLSHLFIDDFKDYVELCFKLYGDRVKHWFTINEPYIVASRGHDLGTVAPGRCSIGCDKGNSSIEPYIVTHNFLLAHAAAVKLYRDKFQEKQGGEIGLSLVGIYSKAYSESQEDKAAAKRAMDFGVGWFMEPLVFGDYPKSMKDLVKGRLPCFTQQEKILMKGSFDFIGINYYTARYVQSVPPTPNAPPHYMTDSLALEQTEKDGIPIGPPAGGSSFIYTYPKGLEELLDFMKEEYDNPKIYISENGITEANKKNIKLEEALFDPHRIDSILRHLYRIHNAIK</sequence>
<feature type="chain" id="PRO_5032720239" evidence="3">
    <location>
        <begin position="25"/>
        <end position="417"/>
    </location>
</feature>
<dbReference type="InterPro" id="IPR017853">
    <property type="entry name" value="GH"/>
</dbReference>
<keyword evidence="3" id="KW-0732">Signal</keyword>
<dbReference type="InterPro" id="IPR001360">
    <property type="entry name" value="Glyco_hydro_1"/>
</dbReference>
<evidence type="ECO:0000313" key="5">
    <source>
        <dbReference type="Proteomes" id="UP000634136"/>
    </source>
</evidence>
<comment type="caution">
    <text evidence="4">The sequence shown here is derived from an EMBL/GenBank/DDBJ whole genome shotgun (WGS) entry which is preliminary data.</text>
</comment>
<organism evidence="4 5">
    <name type="scientific">Senna tora</name>
    <dbReference type="NCBI Taxonomy" id="362788"/>
    <lineage>
        <taxon>Eukaryota</taxon>
        <taxon>Viridiplantae</taxon>
        <taxon>Streptophyta</taxon>
        <taxon>Embryophyta</taxon>
        <taxon>Tracheophyta</taxon>
        <taxon>Spermatophyta</taxon>
        <taxon>Magnoliopsida</taxon>
        <taxon>eudicotyledons</taxon>
        <taxon>Gunneridae</taxon>
        <taxon>Pentapetalae</taxon>
        <taxon>rosids</taxon>
        <taxon>fabids</taxon>
        <taxon>Fabales</taxon>
        <taxon>Fabaceae</taxon>
        <taxon>Caesalpinioideae</taxon>
        <taxon>Cassia clade</taxon>
        <taxon>Senna</taxon>
    </lineage>
</organism>
<keyword evidence="5" id="KW-1185">Reference proteome</keyword>
<gene>
    <name evidence="4" type="ORF">G2W53_008815</name>
</gene>
<proteinExistence type="inferred from homology"/>
<feature type="signal peptide" evidence="3">
    <location>
        <begin position="1"/>
        <end position="24"/>
    </location>
</feature>
<dbReference type="OrthoDB" id="65569at2759"/>
<dbReference type="AlphaFoldDB" id="A0A835C999"/>
<evidence type="ECO:0000313" key="4">
    <source>
        <dbReference type="EMBL" id="KAF7833956.1"/>
    </source>
</evidence>
<dbReference type="PANTHER" id="PTHR10353">
    <property type="entry name" value="GLYCOSYL HYDROLASE"/>
    <property type="match status" value="1"/>
</dbReference>
<dbReference type="PANTHER" id="PTHR10353:SF154">
    <property type="entry name" value="BETA-GLUCOSIDASE 9-RELATED"/>
    <property type="match status" value="1"/>
</dbReference>
<evidence type="ECO:0000256" key="2">
    <source>
        <dbReference type="RuleBase" id="RU003690"/>
    </source>
</evidence>
<dbReference type="SUPFAM" id="SSF51445">
    <property type="entry name" value="(Trans)glycosidases"/>
    <property type="match status" value="1"/>
</dbReference>
<comment type="similarity">
    <text evidence="1 2">Belongs to the glycosyl hydrolase 1 family.</text>
</comment>